<evidence type="ECO:0000313" key="3">
    <source>
        <dbReference type="EMBL" id="WFD12443.1"/>
    </source>
</evidence>
<dbReference type="Pfam" id="PF10779">
    <property type="entry name" value="XhlA"/>
    <property type="match status" value="1"/>
</dbReference>
<protein>
    <submittedName>
        <fullName evidence="3">Hemolysin XhlA family protein</fullName>
    </submittedName>
</protein>
<evidence type="ECO:0000313" key="4">
    <source>
        <dbReference type="Proteomes" id="UP001222800"/>
    </source>
</evidence>
<keyword evidence="3" id="KW-0614">Plasmid</keyword>
<name>A0ABY8EHL6_9FIRM</name>
<keyword evidence="1" id="KW-0175">Coiled coil</keyword>
<keyword evidence="2" id="KW-0812">Transmembrane</keyword>
<accession>A0ABY8EHL6</accession>
<keyword evidence="2" id="KW-1133">Transmembrane helix</keyword>
<dbReference type="RefSeq" id="WP_277734846.1">
    <property type="nucleotide sequence ID" value="NZ_CP120734.1"/>
</dbReference>
<dbReference type="EMBL" id="CP120734">
    <property type="protein sequence ID" value="WFD12443.1"/>
    <property type="molecule type" value="Genomic_DNA"/>
</dbReference>
<proteinExistence type="predicted"/>
<evidence type="ECO:0000256" key="2">
    <source>
        <dbReference type="SAM" id="Phobius"/>
    </source>
</evidence>
<sequence length="89" mass="10524">MNSATYVDEICIEKHKHIEQKLKEHEKRLDGHSKRIDDLCEDGREYKVQIQNLCRQIEDLTKTIKWFMGLLGGSFVGFFFYAVQQGIFK</sequence>
<dbReference type="InterPro" id="IPR019715">
    <property type="entry name" value="Haemolysin_XhlA"/>
</dbReference>
<geneLocation type="plasmid" evidence="3 4">
    <name>unnamed1</name>
</geneLocation>
<feature type="coiled-coil region" evidence="1">
    <location>
        <begin position="15"/>
        <end position="42"/>
    </location>
</feature>
<keyword evidence="2" id="KW-0472">Membrane</keyword>
<gene>
    <name evidence="3" type="ORF">P4S50_19890</name>
</gene>
<keyword evidence="4" id="KW-1185">Reference proteome</keyword>
<reference evidence="3 4" key="1">
    <citation type="submission" date="2023-03" db="EMBL/GenBank/DDBJ databases">
        <title>Complete genome sequence of Tepidibacter sp. SWIR-1, isolated from a deep-sea hydrothermal vent.</title>
        <authorList>
            <person name="Li X."/>
        </authorList>
    </citation>
    <scope>NUCLEOTIDE SEQUENCE [LARGE SCALE GENOMIC DNA]</scope>
    <source>
        <strain evidence="3 4">SWIR-1</strain>
        <plasmid evidence="3 4">unnamed1</plasmid>
    </source>
</reference>
<organism evidence="3 4">
    <name type="scientific">Tepidibacter hydrothermalis</name>
    <dbReference type="NCBI Taxonomy" id="3036126"/>
    <lineage>
        <taxon>Bacteria</taxon>
        <taxon>Bacillati</taxon>
        <taxon>Bacillota</taxon>
        <taxon>Clostridia</taxon>
        <taxon>Peptostreptococcales</taxon>
        <taxon>Peptostreptococcaceae</taxon>
        <taxon>Tepidibacter</taxon>
    </lineage>
</organism>
<evidence type="ECO:0000256" key="1">
    <source>
        <dbReference type="SAM" id="Coils"/>
    </source>
</evidence>
<dbReference type="Proteomes" id="UP001222800">
    <property type="component" value="Plasmid unnamed1"/>
</dbReference>
<feature type="transmembrane region" description="Helical" evidence="2">
    <location>
        <begin position="66"/>
        <end position="83"/>
    </location>
</feature>